<evidence type="ECO:0000256" key="5">
    <source>
        <dbReference type="ARBA" id="ARBA00023136"/>
    </source>
</evidence>
<name>A0A1Y3BRA7_EURMA</name>
<evidence type="ECO:0000256" key="6">
    <source>
        <dbReference type="SAM" id="Phobius"/>
    </source>
</evidence>
<evidence type="ECO:0000259" key="7">
    <source>
        <dbReference type="Pfam" id="PF05827"/>
    </source>
</evidence>
<sequence>MYTDPKQAKKVAFIQKDINVEQFSQSNLPFLSKLFEENDAMFFPYSTYESQFFDSKFDTIVPLPEDTLEQNEPIIQSYVERFNQTGPTIFMLTGEQNTVFDELNEPKIRVRRATTNVDATKVLKFPNDVEPCAFMYASKINLISHGDEKDQKPEKYEFTDFKVSNGVCQNVSSDKNEKAKTETRAESIEFTMTNNDTVKRIFSVKMSFNRHRTYVSLSILFVKFLIFHEFNHRLWWGIKSIEISENGGDATIWSNHNLTASNEDGFSFSCSKKTYRLAINNLFVPGKKYMEIVFNRFQIQPFVRTKSVNMFEKSFDCAVWFTLPIISSLLVSLLLILILYCGIRAVMSISTPDRFENPKSKGLILGAVDE</sequence>
<dbReference type="OrthoDB" id="9985059at2759"/>
<gene>
    <name evidence="9" type="ORF">BLA29_005609</name>
</gene>
<evidence type="ECO:0000259" key="8">
    <source>
        <dbReference type="Pfam" id="PF20520"/>
    </source>
</evidence>
<proteinExistence type="inferred from homology"/>
<dbReference type="Pfam" id="PF20520">
    <property type="entry name" value="Ac45-VOA1_TM"/>
    <property type="match status" value="1"/>
</dbReference>
<reference evidence="9 10" key="1">
    <citation type="submission" date="2017-03" db="EMBL/GenBank/DDBJ databases">
        <title>Genome Survey of Euroglyphus maynei.</title>
        <authorList>
            <person name="Arlian L.G."/>
            <person name="Morgan M.S."/>
            <person name="Rider S.D."/>
        </authorList>
    </citation>
    <scope>NUCLEOTIDE SEQUENCE [LARGE SCALE GENOMIC DNA]</scope>
    <source>
        <strain evidence="9">Arlian Lab</strain>
        <tissue evidence="9">Whole body</tissue>
    </source>
</reference>
<dbReference type="InterPro" id="IPR008388">
    <property type="entry name" value="Ac45_acc_su"/>
</dbReference>
<keyword evidence="4 6" id="KW-1133">Transmembrane helix</keyword>
<comment type="similarity">
    <text evidence="2">Belongs to the vacuolar ATPase subunit S1 family.</text>
</comment>
<dbReference type="PANTHER" id="PTHR12471">
    <property type="entry name" value="VACUOLAR ATP SYNTHASE SUBUNIT S1"/>
    <property type="match status" value="1"/>
</dbReference>
<accession>A0A1Y3BRA7</accession>
<comment type="caution">
    <text evidence="9">The sequence shown here is derived from an EMBL/GenBank/DDBJ whole genome shotgun (WGS) entry which is preliminary data.</text>
</comment>
<evidence type="ECO:0008006" key="11">
    <source>
        <dbReference type="Google" id="ProtNLM"/>
    </source>
</evidence>
<feature type="domain" description="V-type proton ATPase subunit S1/VOA1 transmembrane" evidence="8">
    <location>
        <begin position="320"/>
        <end position="357"/>
    </location>
</feature>
<dbReference type="PANTHER" id="PTHR12471:SF7">
    <property type="entry name" value="V-TYPE PROTON ATPASE SUBUNIT S1"/>
    <property type="match status" value="1"/>
</dbReference>
<dbReference type="InterPro" id="IPR046756">
    <property type="entry name" value="VAS1/VOA1_TM"/>
</dbReference>
<evidence type="ECO:0000313" key="10">
    <source>
        <dbReference type="Proteomes" id="UP000194236"/>
    </source>
</evidence>
<dbReference type="InterPro" id="IPR046755">
    <property type="entry name" value="VAS1_LD"/>
</dbReference>
<protein>
    <recommendedName>
        <fullName evidence="11">V-type proton ATPase subunit S1-like protein</fullName>
    </recommendedName>
</protein>
<keyword evidence="3 6" id="KW-0812">Transmembrane</keyword>
<dbReference type="AlphaFoldDB" id="A0A1Y3BRA7"/>
<evidence type="ECO:0000256" key="1">
    <source>
        <dbReference type="ARBA" id="ARBA00004167"/>
    </source>
</evidence>
<dbReference type="Proteomes" id="UP000194236">
    <property type="component" value="Unassembled WGS sequence"/>
</dbReference>
<evidence type="ECO:0000256" key="4">
    <source>
        <dbReference type="ARBA" id="ARBA00022989"/>
    </source>
</evidence>
<feature type="domain" description="V-type proton ATPase subunit S1 luminal" evidence="7">
    <location>
        <begin position="131"/>
        <end position="302"/>
    </location>
</feature>
<dbReference type="GO" id="GO:0033176">
    <property type="term" value="C:proton-transporting V-type ATPase complex"/>
    <property type="evidence" value="ECO:0007669"/>
    <property type="project" value="TreeGrafter"/>
</dbReference>
<evidence type="ECO:0000256" key="2">
    <source>
        <dbReference type="ARBA" id="ARBA00009037"/>
    </source>
</evidence>
<comment type="subcellular location">
    <subcellularLocation>
        <location evidence="1">Membrane</location>
        <topology evidence="1">Single-pass membrane protein</topology>
    </subcellularLocation>
</comment>
<keyword evidence="10" id="KW-1185">Reference proteome</keyword>
<dbReference type="GO" id="GO:0030641">
    <property type="term" value="P:regulation of cellular pH"/>
    <property type="evidence" value="ECO:0007669"/>
    <property type="project" value="TreeGrafter"/>
</dbReference>
<organism evidence="9 10">
    <name type="scientific">Euroglyphus maynei</name>
    <name type="common">Mayne's house dust mite</name>
    <dbReference type="NCBI Taxonomy" id="6958"/>
    <lineage>
        <taxon>Eukaryota</taxon>
        <taxon>Metazoa</taxon>
        <taxon>Ecdysozoa</taxon>
        <taxon>Arthropoda</taxon>
        <taxon>Chelicerata</taxon>
        <taxon>Arachnida</taxon>
        <taxon>Acari</taxon>
        <taxon>Acariformes</taxon>
        <taxon>Sarcoptiformes</taxon>
        <taxon>Astigmata</taxon>
        <taxon>Psoroptidia</taxon>
        <taxon>Analgoidea</taxon>
        <taxon>Pyroglyphidae</taxon>
        <taxon>Pyroglyphinae</taxon>
        <taxon>Euroglyphus</taxon>
    </lineage>
</organism>
<evidence type="ECO:0000313" key="9">
    <source>
        <dbReference type="EMBL" id="OTF82323.1"/>
    </source>
</evidence>
<dbReference type="Pfam" id="PF05827">
    <property type="entry name" value="VAS1_LD"/>
    <property type="match status" value="1"/>
</dbReference>
<keyword evidence="5 6" id="KW-0472">Membrane</keyword>
<dbReference type="GO" id="GO:0001671">
    <property type="term" value="F:ATPase activator activity"/>
    <property type="evidence" value="ECO:0007669"/>
    <property type="project" value="TreeGrafter"/>
</dbReference>
<dbReference type="EMBL" id="MUJZ01009018">
    <property type="protein sequence ID" value="OTF82323.1"/>
    <property type="molecule type" value="Genomic_DNA"/>
</dbReference>
<feature type="transmembrane region" description="Helical" evidence="6">
    <location>
        <begin position="318"/>
        <end position="340"/>
    </location>
</feature>
<evidence type="ECO:0000256" key="3">
    <source>
        <dbReference type="ARBA" id="ARBA00022692"/>
    </source>
</evidence>